<sequence>VNNLTNKRTFVALSNVLTRMLARATAKYPVGTYKDLPNPKGGEHGKCGLLQAGSLCDPDFIFDEEEKLVLLANLAYFEYQTRNSPVSSSHNSSDFCRDRGYSMGVAVMRNVEGASQLKLTEMAHGMLDTWKLDAQCGKHIVCAIAIDDGLFAATSPKDSLVRMDKFAKYFEDNASLFARAEVRIALRDIITRALDDANAGALFRPFNRKKRYVSRTL</sequence>
<evidence type="ECO:0000313" key="1">
    <source>
        <dbReference type="EMBL" id="GMR46373.1"/>
    </source>
</evidence>
<organism evidence="1 2">
    <name type="scientific">Pristionchus mayeri</name>
    <dbReference type="NCBI Taxonomy" id="1317129"/>
    <lineage>
        <taxon>Eukaryota</taxon>
        <taxon>Metazoa</taxon>
        <taxon>Ecdysozoa</taxon>
        <taxon>Nematoda</taxon>
        <taxon>Chromadorea</taxon>
        <taxon>Rhabditida</taxon>
        <taxon>Rhabditina</taxon>
        <taxon>Diplogasteromorpha</taxon>
        <taxon>Diplogasteroidea</taxon>
        <taxon>Neodiplogasteridae</taxon>
        <taxon>Pristionchus</taxon>
    </lineage>
</organism>
<dbReference type="Gene3D" id="3.10.310.50">
    <property type="match status" value="1"/>
</dbReference>
<feature type="non-terminal residue" evidence="1">
    <location>
        <position position="1"/>
    </location>
</feature>
<dbReference type="InterPro" id="IPR033438">
    <property type="entry name" value="MOLO1"/>
</dbReference>
<gene>
    <name evidence="1" type="ORF">PMAYCL1PPCAC_16568</name>
</gene>
<dbReference type="Proteomes" id="UP001328107">
    <property type="component" value="Unassembled WGS sequence"/>
</dbReference>
<keyword evidence="2" id="KW-1185">Reference proteome</keyword>
<comment type="caution">
    <text evidence="1">The sequence shown here is derived from an EMBL/GenBank/DDBJ whole genome shotgun (WGS) entry which is preliminary data.</text>
</comment>
<dbReference type="AlphaFoldDB" id="A0AAN5CL49"/>
<accession>A0AAN5CL49</accession>
<dbReference type="EMBL" id="BTRK01000004">
    <property type="protein sequence ID" value="GMR46373.1"/>
    <property type="molecule type" value="Genomic_DNA"/>
</dbReference>
<dbReference type="PANTHER" id="PTHR33748">
    <property type="entry name" value="PROTEIN CBG04600"/>
    <property type="match status" value="1"/>
</dbReference>
<proteinExistence type="predicted"/>
<dbReference type="GO" id="GO:0005892">
    <property type="term" value="C:acetylcholine-gated channel complex"/>
    <property type="evidence" value="ECO:0007669"/>
    <property type="project" value="InterPro"/>
</dbReference>
<dbReference type="Pfam" id="PF17175">
    <property type="entry name" value="MOLO1"/>
    <property type="match status" value="1"/>
</dbReference>
<dbReference type="PANTHER" id="PTHR33748:SF6">
    <property type="entry name" value="TPM_PHOSPHATASE DOMAIN-CONTAINING PROTEIN"/>
    <property type="match status" value="1"/>
</dbReference>
<reference evidence="2" key="1">
    <citation type="submission" date="2022-10" db="EMBL/GenBank/DDBJ databases">
        <title>Genome assembly of Pristionchus species.</title>
        <authorList>
            <person name="Yoshida K."/>
            <person name="Sommer R.J."/>
        </authorList>
    </citation>
    <scope>NUCLEOTIDE SEQUENCE [LARGE SCALE GENOMIC DNA]</scope>
    <source>
        <strain evidence="2">RS5460</strain>
    </source>
</reference>
<name>A0AAN5CL49_9BILA</name>
<protein>
    <submittedName>
        <fullName evidence="1">Uncharacterized protein</fullName>
    </submittedName>
</protein>
<evidence type="ECO:0000313" key="2">
    <source>
        <dbReference type="Proteomes" id="UP001328107"/>
    </source>
</evidence>